<evidence type="ECO:0000256" key="3">
    <source>
        <dbReference type="RuleBase" id="RU361235"/>
    </source>
</evidence>
<evidence type="ECO:0000256" key="1">
    <source>
        <dbReference type="ARBA" id="ARBA00005964"/>
    </source>
</evidence>
<protein>
    <recommendedName>
        <fullName evidence="3">Carboxylic ester hydrolase</fullName>
        <ecNumber evidence="3">3.1.1.-</ecNumber>
    </recommendedName>
</protein>
<name>A0A494VQM4_9SPHI</name>
<gene>
    <name evidence="5" type="ORF">HYN43_022290</name>
</gene>
<dbReference type="Pfam" id="PF00135">
    <property type="entry name" value="COesterase"/>
    <property type="match status" value="1"/>
</dbReference>
<dbReference type="AlphaFoldDB" id="A0A494VQM4"/>
<dbReference type="InterPro" id="IPR029058">
    <property type="entry name" value="AB_hydrolase_fold"/>
</dbReference>
<dbReference type="EMBL" id="CP032869">
    <property type="protein sequence ID" value="AYL97857.1"/>
    <property type="molecule type" value="Genomic_DNA"/>
</dbReference>
<feature type="signal peptide" evidence="3">
    <location>
        <begin position="1"/>
        <end position="20"/>
    </location>
</feature>
<keyword evidence="3" id="KW-0732">Signal</keyword>
<dbReference type="RefSeq" id="WP_119406140.1">
    <property type="nucleotide sequence ID" value="NZ_CP032869.1"/>
</dbReference>
<keyword evidence="6" id="KW-1185">Reference proteome</keyword>
<evidence type="ECO:0000313" key="6">
    <source>
        <dbReference type="Proteomes" id="UP000270046"/>
    </source>
</evidence>
<organism evidence="5 6">
    <name type="scientific">Mucilaginibacter celer</name>
    <dbReference type="NCBI Taxonomy" id="2305508"/>
    <lineage>
        <taxon>Bacteria</taxon>
        <taxon>Pseudomonadati</taxon>
        <taxon>Bacteroidota</taxon>
        <taxon>Sphingobacteriia</taxon>
        <taxon>Sphingobacteriales</taxon>
        <taxon>Sphingobacteriaceae</taxon>
        <taxon>Mucilaginibacter</taxon>
    </lineage>
</organism>
<dbReference type="EC" id="3.1.1.-" evidence="3"/>
<feature type="chain" id="PRO_5019614131" description="Carboxylic ester hydrolase" evidence="3">
    <location>
        <begin position="21"/>
        <end position="512"/>
    </location>
</feature>
<keyword evidence="2 3" id="KW-0378">Hydrolase</keyword>
<dbReference type="KEGG" id="muh:HYN43_022290"/>
<proteinExistence type="inferred from homology"/>
<dbReference type="InterPro" id="IPR050309">
    <property type="entry name" value="Type-B_Carboxylest/Lipase"/>
</dbReference>
<dbReference type="PROSITE" id="PS00122">
    <property type="entry name" value="CARBOXYLESTERASE_B_1"/>
    <property type="match status" value="1"/>
</dbReference>
<dbReference type="InterPro" id="IPR002018">
    <property type="entry name" value="CarbesteraseB"/>
</dbReference>
<dbReference type="PANTHER" id="PTHR11559">
    <property type="entry name" value="CARBOXYLESTERASE"/>
    <property type="match status" value="1"/>
</dbReference>
<evidence type="ECO:0000256" key="2">
    <source>
        <dbReference type="ARBA" id="ARBA00022801"/>
    </source>
</evidence>
<feature type="domain" description="Carboxylesterase type B" evidence="4">
    <location>
        <begin position="27"/>
        <end position="500"/>
    </location>
</feature>
<reference evidence="5 6" key="1">
    <citation type="submission" date="2018-10" db="EMBL/GenBank/DDBJ databases">
        <title>Genome sequencing of Mucilaginibacter sp. HYN0043.</title>
        <authorList>
            <person name="Kim M."/>
            <person name="Yi H."/>
        </authorList>
    </citation>
    <scope>NUCLEOTIDE SEQUENCE [LARGE SCALE GENOMIC DNA]</scope>
    <source>
        <strain evidence="5 6">HYN0043</strain>
    </source>
</reference>
<sequence length="512" mass="55613">MKHLLPLLLLLPLLRTSAIAQNKSLDIIKTNTGEISGFTNPSGDVHIYKGIPFAAPPLGDLRWKEPQPVQPWQGVKKCTEFAASPMQGKPDEFGVYTREFLIPYEPISEDCLYLNVWTGAKSSVEKRPVLVYIYGGGFVSGGAGVPIYDGEAMAKKGIIFITINYRVGIFGFFAHPELTKESPHHASGNYGLMDQLAALKWVRQNIVAFGGDPDKVTIAGQSAGSMSVNCLVASPLGKGLFNGAIAESGASFIAPRGYGSLADAEAAGAKLATTLGAVSIADLRNKPAAQLAGKGQSRPVVDGYVLPQSIADIFAAHKQNDVPVLTGWNEDDAFVGPPKNAADYKKMIEDQYKDEATEVLKLYPGNTDAEAAVSQTRLNRDQIFGMQNYTWANVQSETAKSKIYVYRFTRRLPATPAFEKYGAFHTGEVAYAYDNLKFLNRPWEPVDQQLATTMSAYWANFVKTGNPNGKGLPQWPAYTADKNSIMMLGEKPAAKPLPDKAALDFMVKKASK</sequence>
<dbReference type="OrthoDB" id="9775851at2"/>
<accession>A0A494VQM4</accession>
<evidence type="ECO:0000259" key="4">
    <source>
        <dbReference type="Pfam" id="PF00135"/>
    </source>
</evidence>
<comment type="similarity">
    <text evidence="1 3">Belongs to the type-B carboxylesterase/lipase family.</text>
</comment>
<dbReference type="Proteomes" id="UP000270046">
    <property type="component" value="Chromosome"/>
</dbReference>
<dbReference type="InterPro" id="IPR019826">
    <property type="entry name" value="Carboxylesterase_B_AS"/>
</dbReference>
<dbReference type="Gene3D" id="3.40.50.1820">
    <property type="entry name" value="alpha/beta hydrolase"/>
    <property type="match status" value="1"/>
</dbReference>
<evidence type="ECO:0000313" key="5">
    <source>
        <dbReference type="EMBL" id="AYL97857.1"/>
    </source>
</evidence>
<dbReference type="GO" id="GO:0016787">
    <property type="term" value="F:hydrolase activity"/>
    <property type="evidence" value="ECO:0007669"/>
    <property type="project" value="UniProtKB-KW"/>
</dbReference>
<dbReference type="SUPFAM" id="SSF53474">
    <property type="entry name" value="alpha/beta-Hydrolases"/>
    <property type="match status" value="1"/>
</dbReference>